<dbReference type="GO" id="GO:0046872">
    <property type="term" value="F:metal ion binding"/>
    <property type="evidence" value="ECO:0007669"/>
    <property type="project" value="UniProtKB-UniRule"/>
</dbReference>
<accession>A0A316W3J3</accession>
<keyword evidence="1" id="KW-0482">Metalloprotease</keyword>
<reference evidence="3 4" key="1">
    <citation type="journal article" date="2018" name="Mol. Biol. Evol.">
        <title>Broad Genomic Sampling Reveals a Smut Pathogenic Ancestry of the Fungal Clade Ustilaginomycotina.</title>
        <authorList>
            <person name="Kijpornyongpan T."/>
            <person name="Mondo S.J."/>
            <person name="Barry K."/>
            <person name="Sandor L."/>
            <person name="Lee J."/>
            <person name="Lipzen A."/>
            <person name="Pangilinan J."/>
            <person name="LaButti K."/>
            <person name="Hainaut M."/>
            <person name="Henrissat B."/>
            <person name="Grigoriev I.V."/>
            <person name="Spatafora J.W."/>
            <person name="Aime M.C."/>
        </authorList>
    </citation>
    <scope>NUCLEOTIDE SEQUENCE [LARGE SCALE GENOMIC DNA]</scope>
    <source>
        <strain evidence="3 4">MCA 4658</strain>
    </source>
</reference>
<sequence>MSVVIGIIFFHHQPHAGYTTPTPTSRSLVHKTLLAREHRGEMKLFSDLVGAATSASGNAISAALVPLIWASSYLQTDPLAVAHSILKTTPLIDGHVDLPVLFRYIYGGDLASPKVDYKGELQGFVDLPRLRKGGSGGFFSIAYVPCTKIPEGEREDFNAPTWQVRDTLEQIDLTWSLAEYYPDDVAVVTTPQELRSAFKSGKISHLIGIEGAHSLGNSLSTLRTYHRLGARYLTLTHTCHNAFADSAGATAGQALPPLHGGLSKIGFRLIDELNRLGMMADLSHTSDDTAKDVIKHTKAPFFFSHSGARAVHDHIRNVPDVLLDQARDSGKDGIVMVAFLYPFVGPEGNAGISKVADHIDHIASKIGRSKLGIGSDYDGGFKFADGLEDVSTYPKLVAELFSRGWSRNELRGLVGENLIRVLGETIRVGDEVRAKGALPDVATIDGRPDNGPGKPTFDSEPCKRSNAGLVK</sequence>
<dbReference type="GO" id="GO:0006508">
    <property type="term" value="P:proteolysis"/>
    <property type="evidence" value="ECO:0007669"/>
    <property type="project" value="UniProtKB-KW"/>
</dbReference>
<keyword evidence="1" id="KW-0378">Hydrolase</keyword>
<dbReference type="InterPro" id="IPR032466">
    <property type="entry name" value="Metal_Hydrolase"/>
</dbReference>
<dbReference type="SUPFAM" id="SSF51556">
    <property type="entry name" value="Metallo-dependent hydrolases"/>
    <property type="match status" value="1"/>
</dbReference>
<dbReference type="CDD" id="cd01301">
    <property type="entry name" value="rDP_like"/>
    <property type="match status" value="1"/>
</dbReference>
<dbReference type="STRING" id="1522189.A0A316W3J3"/>
<name>A0A316W3J3_9BASI</name>
<comment type="cofactor">
    <cofactor evidence="1">
        <name>Zn(2+)</name>
        <dbReference type="ChEBI" id="CHEBI:29105"/>
    </cofactor>
</comment>
<gene>
    <name evidence="3" type="ORF">IE81DRAFT_321343</name>
</gene>
<dbReference type="AlphaFoldDB" id="A0A316W3J3"/>
<dbReference type="EMBL" id="KZ819361">
    <property type="protein sequence ID" value="PWN44446.1"/>
    <property type="molecule type" value="Genomic_DNA"/>
</dbReference>
<keyword evidence="4" id="KW-1185">Reference proteome</keyword>
<dbReference type="EC" id="3.4.13.19" evidence="1"/>
<dbReference type="PROSITE" id="PS51365">
    <property type="entry name" value="RENAL_DIPEPTIDASE_2"/>
    <property type="match status" value="1"/>
</dbReference>
<evidence type="ECO:0000313" key="4">
    <source>
        <dbReference type="Proteomes" id="UP000245783"/>
    </source>
</evidence>
<feature type="region of interest" description="Disordered" evidence="2">
    <location>
        <begin position="441"/>
        <end position="471"/>
    </location>
</feature>
<dbReference type="Pfam" id="PF01244">
    <property type="entry name" value="Peptidase_M19"/>
    <property type="match status" value="1"/>
</dbReference>
<dbReference type="PANTHER" id="PTHR10443">
    <property type="entry name" value="MICROSOMAL DIPEPTIDASE"/>
    <property type="match status" value="1"/>
</dbReference>
<keyword evidence="1" id="KW-0224">Dipeptidase</keyword>
<dbReference type="GO" id="GO:0070573">
    <property type="term" value="F:metallodipeptidase activity"/>
    <property type="evidence" value="ECO:0007669"/>
    <property type="project" value="InterPro"/>
</dbReference>
<dbReference type="Proteomes" id="UP000245783">
    <property type="component" value="Unassembled WGS sequence"/>
</dbReference>
<evidence type="ECO:0000313" key="3">
    <source>
        <dbReference type="EMBL" id="PWN44446.1"/>
    </source>
</evidence>
<organism evidence="3 4">
    <name type="scientific">Ceraceosorus guamensis</name>
    <dbReference type="NCBI Taxonomy" id="1522189"/>
    <lineage>
        <taxon>Eukaryota</taxon>
        <taxon>Fungi</taxon>
        <taxon>Dikarya</taxon>
        <taxon>Basidiomycota</taxon>
        <taxon>Ustilaginomycotina</taxon>
        <taxon>Exobasidiomycetes</taxon>
        <taxon>Ceraceosorales</taxon>
        <taxon>Ceraceosoraceae</taxon>
        <taxon>Ceraceosorus</taxon>
    </lineage>
</organism>
<dbReference type="GeneID" id="37035180"/>
<dbReference type="Gene3D" id="3.20.20.140">
    <property type="entry name" value="Metal-dependent hydrolases"/>
    <property type="match status" value="1"/>
</dbReference>
<dbReference type="OrthoDB" id="445695at2759"/>
<dbReference type="PANTHER" id="PTHR10443:SF12">
    <property type="entry name" value="DIPEPTIDASE"/>
    <property type="match status" value="1"/>
</dbReference>
<proteinExistence type="inferred from homology"/>
<dbReference type="InParanoid" id="A0A316W3J3"/>
<dbReference type="RefSeq" id="XP_025371606.1">
    <property type="nucleotide sequence ID" value="XM_025513310.1"/>
</dbReference>
<protein>
    <recommendedName>
        <fullName evidence="1">Dipeptidase</fullName>
        <ecNumber evidence="1">3.4.13.19</ecNumber>
    </recommendedName>
</protein>
<comment type="similarity">
    <text evidence="1">Belongs to the metallo-dependent hydrolases superfamily. Peptidase M19 family.</text>
</comment>
<keyword evidence="1" id="KW-0479">Metal-binding</keyword>
<evidence type="ECO:0000256" key="2">
    <source>
        <dbReference type="SAM" id="MobiDB-lite"/>
    </source>
</evidence>
<comment type="catalytic activity">
    <reaction evidence="1">
        <text>an L-aminoacyl-L-amino acid + H2O = 2 an L-alpha-amino acid</text>
        <dbReference type="Rhea" id="RHEA:48940"/>
        <dbReference type="ChEBI" id="CHEBI:15377"/>
        <dbReference type="ChEBI" id="CHEBI:59869"/>
        <dbReference type="ChEBI" id="CHEBI:77460"/>
        <dbReference type="EC" id="3.4.13.19"/>
    </reaction>
</comment>
<keyword evidence="1" id="KW-0862">Zinc</keyword>
<dbReference type="InterPro" id="IPR008257">
    <property type="entry name" value="Pept_M19"/>
</dbReference>
<keyword evidence="1" id="KW-0645">Protease</keyword>
<evidence type="ECO:0000256" key="1">
    <source>
        <dbReference type="RuleBase" id="RU341113"/>
    </source>
</evidence>